<keyword evidence="5" id="KW-1185">Reference proteome</keyword>
<dbReference type="Pfam" id="PF25583">
    <property type="entry name" value="WCX"/>
    <property type="match status" value="1"/>
</dbReference>
<dbReference type="Pfam" id="PF19187">
    <property type="entry name" value="HTH_PafC"/>
    <property type="match status" value="1"/>
</dbReference>
<dbReference type="InterPro" id="IPR051534">
    <property type="entry name" value="CBASS_pafABC_assoc_protein"/>
</dbReference>
<feature type="domain" description="WCX" evidence="3">
    <location>
        <begin position="619"/>
        <end position="689"/>
    </location>
</feature>
<dbReference type="InterPro" id="IPR057727">
    <property type="entry name" value="WCX_dom"/>
</dbReference>
<gene>
    <name evidence="4" type="ORF">Q0N40_04865</name>
</gene>
<dbReference type="AlphaFoldDB" id="A0AAU0Q224"/>
<dbReference type="Pfam" id="PF13280">
    <property type="entry name" value="WYL"/>
    <property type="match status" value="2"/>
</dbReference>
<feature type="domain" description="PafC HTH" evidence="2">
    <location>
        <begin position="365"/>
        <end position="477"/>
    </location>
</feature>
<dbReference type="RefSeq" id="WP_204088447.1">
    <property type="nucleotide sequence ID" value="NZ_CP137757.1"/>
</dbReference>
<evidence type="ECO:0000313" key="5">
    <source>
        <dbReference type="Proteomes" id="UP001174314"/>
    </source>
</evidence>
<dbReference type="KEGG" id="cpsk:Q0N40_04865"/>
<dbReference type="PROSITE" id="PS52050">
    <property type="entry name" value="WYL"/>
    <property type="match status" value="2"/>
</dbReference>
<feature type="domain" description="WYL" evidence="1">
    <location>
        <begin position="499"/>
        <end position="588"/>
    </location>
</feature>
<evidence type="ECO:0000313" key="4">
    <source>
        <dbReference type="EMBL" id="WPF25859.1"/>
    </source>
</evidence>
<evidence type="ECO:0000259" key="2">
    <source>
        <dbReference type="Pfam" id="PF19187"/>
    </source>
</evidence>
<accession>A0AAU0Q224</accession>
<dbReference type="InterPro" id="IPR043839">
    <property type="entry name" value="PafC_HTH"/>
</dbReference>
<name>A0AAU0Q224_9CORY</name>
<dbReference type="InterPro" id="IPR026881">
    <property type="entry name" value="WYL_dom"/>
</dbReference>
<dbReference type="PANTHER" id="PTHR34580:SF1">
    <property type="entry name" value="PROTEIN PAFC"/>
    <property type="match status" value="1"/>
</dbReference>
<feature type="domain" description="WYL" evidence="1">
    <location>
        <begin position="152"/>
        <end position="218"/>
    </location>
</feature>
<evidence type="ECO:0000259" key="1">
    <source>
        <dbReference type="Pfam" id="PF13280"/>
    </source>
</evidence>
<protein>
    <submittedName>
        <fullName evidence="4">WYL domain-containing protein</fullName>
    </submittedName>
</protein>
<dbReference type="PANTHER" id="PTHR34580">
    <property type="match status" value="1"/>
</dbReference>
<reference evidence="4 5" key="1">
    <citation type="submission" date="2023-10" db="EMBL/GenBank/DDBJ databases">
        <title>complete genome sequence of Corynebacterium pseudokroppenstedtii P15-C1.</title>
        <authorList>
            <person name="Bruggemann H."/>
            <person name="Poehlein A."/>
        </authorList>
    </citation>
    <scope>NUCLEOTIDE SEQUENCE [LARGE SCALE GENOMIC DNA]</scope>
    <source>
        <strain evidence="4 5">P15_C1</strain>
    </source>
</reference>
<proteinExistence type="predicted"/>
<sequence>MTPLSDRSQTSSTSRRNQATYERLINLVLALKDSSRPLNGKWLIEHVSGYEDGSPESRRRKLNRDIAQLRELGFDIDATDDGYLMDFTQTVDIHFTQEEMGVIALASQFALSGDLAALGRRAWVKLSAAGSLGTVAPIHGVPDSTDLTGPDFSTLLRAITESTVVNFLYYPSIEDEPSLRTVEPWALVPESGRWYLACFDREREKPRSFRLARINSIQETNTPATHTDQRAAIAPSELVRSQLHRDGDGRSTHAVISVSPDVSGRIIELLRSHNLHAEKRTDTRWVITDDAGQLRSCALAEVPEIVIEEPEDYRVTIANQLKSLVTEITSSAKWTLPSTVPALDETDHSVDAPAAVSISDQHHTELLRLLTIVPYLRQHPGVTLFEAAHDLAMSPTQLKNDITTLTFCGLPGLSGGDLIDIDADPRHISLWADQGLTAPVGLTMEEASAILMALETIDSIPGIADADVIHRTEDKLRTMAGNHADAIARATQGGGNSLVNDLADAVNTRTTIAITYADSLGDAVATPRLVDPLSIMVVDGVSYLRGLSLTGAHDHADAGDNQSTGEAQAQAQGDRIRHFRIDRIQSLEQREPSTLSAKQRDRLRSRLNPLDPFGFRESPHWARVWVAPEARWVVDYEHVWPVSEFKGGLIIDVPGRPEWIHSFILRHGGSIIPLEPTDLRDSVRDRAEDGLLRYR</sequence>
<dbReference type="EMBL" id="CP137757">
    <property type="protein sequence ID" value="WPF25859.1"/>
    <property type="molecule type" value="Genomic_DNA"/>
</dbReference>
<evidence type="ECO:0000259" key="3">
    <source>
        <dbReference type="Pfam" id="PF25583"/>
    </source>
</evidence>
<dbReference type="Proteomes" id="UP001174314">
    <property type="component" value="Chromosome"/>
</dbReference>
<organism evidence="4 5">
    <name type="scientific">Corynebacterium pseudokroppenstedtii</name>
    <dbReference type="NCBI Taxonomy" id="2804917"/>
    <lineage>
        <taxon>Bacteria</taxon>
        <taxon>Bacillati</taxon>
        <taxon>Actinomycetota</taxon>
        <taxon>Actinomycetes</taxon>
        <taxon>Mycobacteriales</taxon>
        <taxon>Corynebacteriaceae</taxon>
        <taxon>Corynebacterium</taxon>
    </lineage>
</organism>